<dbReference type="Gene3D" id="1.10.1780.10">
    <property type="entry name" value="Clp, N-terminal domain"/>
    <property type="match status" value="2"/>
</dbReference>
<proteinExistence type="predicted"/>
<name>A0ABS4TCV1_9PSEU</name>
<organism evidence="3 4">
    <name type="scientific">Kibdelosporangium banguiense</name>
    <dbReference type="NCBI Taxonomy" id="1365924"/>
    <lineage>
        <taxon>Bacteria</taxon>
        <taxon>Bacillati</taxon>
        <taxon>Actinomycetota</taxon>
        <taxon>Actinomycetes</taxon>
        <taxon>Pseudonocardiales</taxon>
        <taxon>Pseudonocardiaceae</taxon>
        <taxon>Kibdelosporangium</taxon>
    </lineage>
</organism>
<dbReference type="Proteomes" id="UP001519332">
    <property type="component" value="Unassembled WGS sequence"/>
</dbReference>
<evidence type="ECO:0000256" key="1">
    <source>
        <dbReference type="PROSITE-ProRule" id="PRU01251"/>
    </source>
</evidence>
<keyword evidence="4" id="KW-1185">Reference proteome</keyword>
<keyword evidence="3" id="KW-0067">ATP-binding</keyword>
<keyword evidence="1" id="KW-0677">Repeat</keyword>
<feature type="domain" description="Clp R" evidence="2">
    <location>
        <begin position="2"/>
        <end position="183"/>
    </location>
</feature>
<dbReference type="SUPFAM" id="SSF81923">
    <property type="entry name" value="Double Clp-N motif"/>
    <property type="match status" value="2"/>
</dbReference>
<keyword evidence="3" id="KW-0547">Nucleotide-binding</keyword>
<dbReference type="Pfam" id="PF02861">
    <property type="entry name" value="Clp_N"/>
    <property type="match status" value="1"/>
</dbReference>
<dbReference type="GO" id="GO:0008233">
    <property type="term" value="F:peptidase activity"/>
    <property type="evidence" value="ECO:0007669"/>
    <property type="project" value="UniProtKB-KW"/>
</dbReference>
<reference evidence="3 4" key="1">
    <citation type="submission" date="2021-03" db="EMBL/GenBank/DDBJ databases">
        <title>Sequencing the genomes of 1000 actinobacteria strains.</title>
        <authorList>
            <person name="Klenk H.-P."/>
        </authorList>
    </citation>
    <scope>NUCLEOTIDE SEQUENCE [LARGE SCALE GENOMIC DNA]</scope>
    <source>
        <strain evidence="3 4">DSM 46670</strain>
    </source>
</reference>
<comment type="caution">
    <text evidence="3">The sequence shown here is derived from an EMBL/GenBank/DDBJ whole genome shotgun (WGS) entry which is preliminary data.</text>
</comment>
<protein>
    <submittedName>
        <fullName evidence="3">ATP-dependent Clp protease ATP-binding subunit ClpA</fullName>
    </submittedName>
</protein>
<keyword evidence="3" id="KW-0378">Hydrolase</keyword>
<dbReference type="EMBL" id="JAGINW010000001">
    <property type="protein sequence ID" value="MBP2322261.1"/>
    <property type="molecule type" value="Genomic_DNA"/>
</dbReference>
<gene>
    <name evidence="3" type="ORF">JOF56_002646</name>
</gene>
<evidence type="ECO:0000313" key="3">
    <source>
        <dbReference type="EMBL" id="MBP2322261.1"/>
    </source>
</evidence>
<accession>A0ABS4TCV1</accession>
<evidence type="ECO:0000259" key="2">
    <source>
        <dbReference type="PROSITE" id="PS51903"/>
    </source>
</evidence>
<dbReference type="RefSeq" id="WP_209637615.1">
    <property type="nucleotide sequence ID" value="NZ_JAGINW010000001.1"/>
</dbReference>
<dbReference type="InterPro" id="IPR004176">
    <property type="entry name" value="Clp_R_N"/>
</dbReference>
<dbReference type="PROSITE" id="PS51903">
    <property type="entry name" value="CLP_R"/>
    <property type="match status" value="1"/>
</dbReference>
<sequence>MFERFSGSARQVIVAAQRAAIDAGASEIDSPDLLVALLTVQDEMTDRLLAGHELTAGELAEEFGRARRRGGLTDEEAAALSTLGVDVDSIIRNVEESLGEQAMVMPGRRRRLGGHIPFTVDARKTLEQCLREAIRRKHKQIGAEHLLLALLARKSIAADALVSRGITYDGVTSLIGSNRDVRR</sequence>
<dbReference type="GO" id="GO:0006508">
    <property type="term" value="P:proteolysis"/>
    <property type="evidence" value="ECO:0007669"/>
    <property type="project" value="UniProtKB-KW"/>
</dbReference>
<dbReference type="GO" id="GO:0005524">
    <property type="term" value="F:ATP binding"/>
    <property type="evidence" value="ECO:0007669"/>
    <property type="project" value="UniProtKB-KW"/>
</dbReference>
<evidence type="ECO:0000313" key="4">
    <source>
        <dbReference type="Proteomes" id="UP001519332"/>
    </source>
</evidence>
<dbReference type="InterPro" id="IPR036628">
    <property type="entry name" value="Clp_N_dom_sf"/>
</dbReference>
<keyword evidence="3" id="KW-0645">Protease</keyword>